<dbReference type="Pfam" id="PF12833">
    <property type="entry name" value="HTH_18"/>
    <property type="match status" value="1"/>
</dbReference>
<sequence>QSRELIRFVQGTIESIQAAIKTYLKLPCSFIAASQPCSWEELPETLDRFSVLFASGLGTGSEMLLTDRPALGASGRQERVKINRIHLLGSYLDRKEQERFYALFDDIMESVPVHFGVQTGIALEVFYSLTAIFSGYLNRRNLFDEISPHINMKQLYAIQEHASWPKATAFFRLLAALIFAYSDNANERETNEVIRKLHDYMDSHLDEPLSLNQLSEVVYLTSSYLSRLYKQKTGHSITDSITTRKITEAKRLLTETNRKIQEIGEQIGYGSPSYFSRFFKRETEMTPQEYRDAFRST</sequence>
<dbReference type="PROSITE" id="PS01124">
    <property type="entry name" value="HTH_ARAC_FAMILY_2"/>
    <property type="match status" value="1"/>
</dbReference>
<comment type="caution">
    <text evidence="5">The sequence shown here is derived from an EMBL/GenBank/DDBJ whole genome shotgun (WGS) entry which is preliminary data.</text>
</comment>
<protein>
    <submittedName>
        <fullName evidence="5">AraC family transcriptional regulator</fullName>
    </submittedName>
</protein>
<dbReference type="SUPFAM" id="SSF46689">
    <property type="entry name" value="Homeodomain-like"/>
    <property type="match status" value="2"/>
</dbReference>
<keyword evidence="1" id="KW-0805">Transcription regulation</keyword>
<evidence type="ECO:0000256" key="3">
    <source>
        <dbReference type="ARBA" id="ARBA00023163"/>
    </source>
</evidence>
<dbReference type="PRINTS" id="PR00032">
    <property type="entry name" value="HTHARAC"/>
</dbReference>
<feature type="domain" description="HTH araC/xylS-type" evidence="4">
    <location>
        <begin position="195"/>
        <end position="293"/>
    </location>
</feature>
<evidence type="ECO:0000313" key="6">
    <source>
        <dbReference type="Proteomes" id="UP001519887"/>
    </source>
</evidence>
<evidence type="ECO:0000256" key="2">
    <source>
        <dbReference type="ARBA" id="ARBA00023125"/>
    </source>
</evidence>
<dbReference type="Gene3D" id="1.10.10.60">
    <property type="entry name" value="Homeodomain-like"/>
    <property type="match status" value="2"/>
</dbReference>
<dbReference type="InterPro" id="IPR009057">
    <property type="entry name" value="Homeodomain-like_sf"/>
</dbReference>
<keyword evidence="3" id="KW-0804">Transcription</keyword>
<dbReference type="InterPro" id="IPR018060">
    <property type="entry name" value="HTH_AraC"/>
</dbReference>
<dbReference type="EMBL" id="JAHZIK010000192">
    <property type="protein sequence ID" value="MBW7454374.1"/>
    <property type="molecule type" value="Genomic_DNA"/>
</dbReference>
<dbReference type="InterPro" id="IPR018062">
    <property type="entry name" value="HTH_AraC-typ_CS"/>
</dbReference>
<proteinExistence type="predicted"/>
<keyword evidence="2" id="KW-0238">DNA-binding</keyword>
<gene>
    <name evidence="5" type="ORF">K0U00_10060</name>
</gene>
<dbReference type="PANTHER" id="PTHR43280">
    <property type="entry name" value="ARAC-FAMILY TRANSCRIPTIONAL REGULATOR"/>
    <property type="match status" value="1"/>
</dbReference>
<feature type="non-terminal residue" evidence="5">
    <location>
        <position position="1"/>
    </location>
</feature>
<dbReference type="Proteomes" id="UP001519887">
    <property type="component" value="Unassembled WGS sequence"/>
</dbReference>
<evidence type="ECO:0000313" key="5">
    <source>
        <dbReference type="EMBL" id="MBW7454374.1"/>
    </source>
</evidence>
<reference evidence="5 6" key="1">
    <citation type="submission" date="2021-07" db="EMBL/GenBank/DDBJ databases">
        <title>Paenibacillus radiodurans sp. nov., isolated from the southeastern edge of Tengger Desert.</title>
        <authorList>
            <person name="Zhang G."/>
        </authorList>
    </citation>
    <scope>NUCLEOTIDE SEQUENCE [LARGE SCALE GENOMIC DNA]</scope>
    <source>
        <strain evidence="5 6">CCM 7311</strain>
    </source>
</reference>
<dbReference type="PANTHER" id="PTHR43280:SF28">
    <property type="entry name" value="HTH-TYPE TRANSCRIPTIONAL ACTIVATOR RHAS"/>
    <property type="match status" value="1"/>
</dbReference>
<organism evidence="5 6">
    <name type="scientific">Paenibacillus sepulcri</name>
    <dbReference type="NCBI Taxonomy" id="359917"/>
    <lineage>
        <taxon>Bacteria</taxon>
        <taxon>Bacillati</taxon>
        <taxon>Bacillota</taxon>
        <taxon>Bacilli</taxon>
        <taxon>Bacillales</taxon>
        <taxon>Paenibacillaceae</taxon>
        <taxon>Paenibacillus</taxon>
    </lineage>
</organism>
<evidence type="ECO:0000256" key="1">
    <source>
        <dbReference type="ARBA" id="ARBA00023015"/>
    </source>
</evidence>
<keyword evidence="6" id="KW-1185">Reference proteome</keyword>
<name>A0ABS7C0E9_9BACL</name>
<dbReference type="SMART" id="SM00342">
    <property type="entry name" value="HTH_ARAC"/>
    <property type="match status" value="1"/>
</dbReference>
<evidence type="ECO:0000259" key="4">
    <source>
        <dbReference type="PROSITE" id="PS01124"/>
    </source>
</evidence>
<dbReference type="PROSITE" id="PS00041">
    <property type="entry name" value="HTH_ARAC_FAMILY_1"/>
    <property type="match status" value="1"/>
</dbReference>
<dbReference type="InterPro" id="IPR020449">
    <property type="entry name" value="Tscrpt_reg_AraC-type_HTH"/>
</dbReference>
<accession>A0ABS7C0E9</accession>